<organism evidence="1 2">
    <name type="scientific">Danaus chrysippus</name>
    <name type="common">African queen</name>
    <dbReference type="NCBI Taxonomy" id="151541"/>
    <lineage>
        <taxon>Eukaryota</taxon>
        <taxon>Metazoa</taxon>
        <taxon>Ecdysozoa</taxon>
        <taxon>Arthropoda</taxon>
        <taxon>Hexapoda</taxon>
        <taxon>Insecta</taxon>
        <taxon>Pterygota</taxon>
        <taxon>Neoptera</taxon>
        <taxon>Endopterygota</taxon>
        <taxon>Lepidoptera</taxon>
        <taxon>Glossata</taxon>
        <taxon>Ditrysia</taxon>
        <taxon>Papilionoidea</taxon>
        <taxon>Nymphalidae</taxon>
        <taxon>Danainae</taxon>
        <taxon>Danaini</taxon>
        <taxon>Danaina</taxon>
        <taxon>Danaus</taxon>
        <taxon>Anosia</taxon>
    </lineage>
</organism>
<dbReference type="AlphaFoldDB" id="A0A8J2R4M7"/>
<reference evidence="1" key="1">
    <citation type="submission" date="2021-09" db="EMBL/GenBank/DDBJ databases">
        <authorList>
            <person name="Martin H S."/>
        </authorList>
    </citation>
    <scope>NUCLEOTIDE SEQUENCE</scope>
</reference>
<accession>A0A8J2R4M7</accession>
<proteinExistence type="predicted"/>
<comment type="caution">
    <text evidence="1">The sequence shown here is derived from an EMBL/GenBank/DDBJ whole genome shotgun (WGS) entry which is preliminary data.</text>
</comment>
<dbReference type="Proteomes" id="UP000789524">
    <property type="component" value="Unassembled WGS sequence"/>
</dbReference>
<name>A0A8J2R4M7_9NEOP</name>
<keyword evidence="2" id="KW-1185">Reference proteome</keyword>
<protein>
    <submittedName>
        <fullName evidence="1">(African queen) hypothetical protein</fullName>
    </submittedName>
</protein>
<evidence type="ECO:0000313" key="2">
    <source>
        <dbReference type="Proteomes" id="UP000789524"/>
    </source>
</evidence>
<sequence>MNVMRNIVRGMPLARGSFSSRREGALPPPPPFRKLFRVDDRASRPCRRRLALKSPKAHYREIPKERGVYA</sequence>
<dbReference type="EMBL" id="CAKASE010000080">
    <property type="protein sequence ID" value="CAG9581609.1"/>
    <property type="molecule type" value="Genomic_DNA"/>
</dbReference>
<gene>
    <name evidence="1" type="ORF">DCHRY22_LOCUS14178</name>
</gene>
<evidence type="ECO:0000313" key="1">
    <source>
        <dbReference type="EMBL" id="CAG9581609.1"/>
    </source>
</evidence>